<evidence type="ECO:0000256" key="6">
    <source>
        <dbReference type="RuleBase" id="RU363058"/>
    </source>
</evidence>
<keyword evidence="8" id="KW-1185">Reference proteome</keyword>
<evidence type="ECO:0000256" key="2">
    <source>
        <dbReference type="ARBA" id="ARBA00022448"/>
    </source>
</evidence>
<feature type="transmembrane region" description="Helical" evidence="6">
    <location>
        <begin position="457"/>
        <end position="485"/>
    </location>
</feature>
<evidence type="ECO:0000256" key="4">
    <source>
        <dbReference type="ARBA" id="ARBA00022989"/>
    </source>
</evidence>
<feature type="transmembrane region" description="Helical" evidence="6">
    <location>
        <begin position="113"/>
        <end position="133"/>
    </location>
</feature>
<evidence type="ECO:0000256" key="5">
    <source>
        <dbReference type="ARBA" id="ARBA00023136"/>
    </source>
</evidence>
<evidence type="ECO:0000256" key="1">
    <source>
        <dbReference type="ARBA" id="ARBA00004141"/>
    </source>
</evidence>
<dbReference type="STRING" id="1333998.M2A_3098"/>
<gene>
    <name evidence="7" type="ORF">M2A_3098</name>
</gene>
<dbReference type="AlphaFoldDB" id="A0A081BEY1"/>
<evidence type="ECO:0000313" key="8">
    <source>
        <dbReference type="Proteomes" id="UP000028702"/>
    </source>
</evidence>
<dbReference type="eggNOG" id="COG0306">
    <property type="taxonomic scope" value="Bacteria"/>
</dbReference>
<name>A0A081BEY1_9HYPH</name>
<organism evidence="7 8">
    <name type="scientific">Tepidicaulis marinus</name>
    <dbReference type="NCBI Taxonomy" id="1333998"/>
    <lineage>
        <taxon>Bacteria</taxon>
        <taxon>Pseudomonadati</taxon>
        <taxon>Pseudomonadota</taxon>
        <taxon>Alphaproteobacteria</taxon>
        <taxon>Hyphomicrobiales</taxon>
        <taxon>Parvibaculaceae</taxon>
        <taxon>Tepidicaulis</taxon>
    </lineage>
</organism>
<dbReference type="GO" id="GO:0005315">
    <property type="term" value="F:phosphate transmembrane transporter activity"/>
    <property type="evidence" value="ECO:0007669"/>
    <property type="project" value="InterPro"/>
</dbReference>
<comment type="subcellular location">
    <subcellularLocation>
        <location evidence="1 6">Membrane</location>
        <topology evidence="1 6">Multi-pass membrane protein</topology>
    </subcellularLocation>
</comment>
<protein>
    <recommendedName>
        <fullName evidence="6">Phosphate transporter</fullName>
    </recommendedName>
</protein>
<evidence type="ECO:0000313" key="7">
    <source>
        <dbReference type="EMBL" id="GAK46599.1"/>
    </source>
</evidence>
<feature type="transmembrane region" description="Helical" evidence="6">
    <location>
        <begin position="210"/>
        <end position="228"/>
    </location>
</feature>
<keyword evidence="5 6" id="KW-0472">Membrane</keyword>
<dbReference type="PANTHER" id="PTHR11101">
    <property type="entry name" value="PHOSPHATE TRANSPORTER"/>
    <property type="match status" value="1"/>
</dbReference>
<accession>A0A081BEY1</accession>
<dbReference type="Proteomes" id="UP000028702">
    <property type="component" value="Unassembled WGS sequence"/>
</dbReference>
<feature type="transmembrane region" description="Helical" evidence="6">
    <location>
        <begin position="70"/>
        <end position="93"/>
    </location>
</feature>
<comment type="similarity">
    <text evidence="6">Belongs to the inorganic phosphate transporter (PiT) (TC 2.A.20) family.</text>
</comment>
<dbReference type="EMBL" id="BBIO01000022">
    <property type="protein sequence ID" value="GAK46599.1"/>
    <property type="molecule type" value="Genomic_DNA"/>
</dbReference>
<comment type="caution">
    <text evidence="7">The sequence shown here is derived from an EMBL/GenBank/DDBJ whole genome shotgun (WGS) entry which is preliminary data.</text>
</comment>
<keyword evidence="4 6" id="KW-1133">Transmembrane helix</keyword>
<dbReference type="PANTHER" id="PTHR11101:SF80">
    <property type="entry name" value="PHOSPHATE TRANSPORTER"/>
    <property type="match status" value="1"/>
</dbReference>
<proteinExistence type="inferred from homology"/>
<feature type="transmembrane region" description="Helical" evidence="6">
    <location>
        <begin position="175"/>
        <end position="198"/>
    </location>
</feature>
<feature type="transmembrane region" description="Helical" evidence="6">
    <location>
        <begin position="390"/>
        <end position="407"/>
    </location>
</feature>
<dbReference type="GO" id="GO:0016020">
    <property type="term" value="C:membrane"/>
    <property type="evidence" value="ECO:0007669"/>
    <property type="project" value="UniProtKB-SubCell"/>
</dbReference>
<feature type="transmembrane region" description="Helical" evidence="6">
    <location>
        <begin position="326"/>
        <end position="345"/>
    </location>
</feature>
<reference evidence="7 8" key="1">
    <citation type="submission" date="2014-07" db="EMBL/GenBank/DDBJ databases">
        <title>Tepidicaulis marinum gen. nov., sp. nov., a novel marine bacterium denitrifying nitrate to nitrous oxide strictly under microaerobic conditions.</title>
        <authorList>
            <person name="Takeuchi M."/>
            <person name="Yamagishi T."/>
            <person name="Kamagata Y."/>
            <person name="Oshima K."/>
            <person name="Hattori M."/>
            <person name="Katayama T."/>
            <person name="Hanada S."/>
            <person name="Tamaki H."/>
            <person name="Marumo K."/>
            <person name="Maeda H."/>
            <person name="Nedachi M."/>
            <person name="Iwasaki W."/>
            <person name="Suwa Y."/>
            <person name="Sakata S."/>
        </authorList>
    </citation>
    <scope>NUCLEOTIDE SEQUENCE [LARGE SCALE GENOMIC DNA]</scope>
    <source>
        <strain evidence="7 8">MA2</strain>
    </source>
</reference>
<sequence>MDARARKFAAPGLALLFLVAVVLFANAVVQDDIPLRFFVIAAGVIGGYMALNIGANDVANNMGPAVGGRALTMTAALIIAAICEAAGAVLAGGDVVSTISKGIIAPPNADNTLDFVLMMMAALLSAAMWIHLATFFNAPVSTTHSIVGGVLGAGVTAAGFQIVNWGTMSAIAASWVVSPVLGGLIAAGMLGLIKWTVLFREDRVEAARRWVPFFIAIMVGVFAAYMAQKGFKRIWHPSGATIAAVSAASFFAAWAISIPWIRMRARQIENKRKQVTSLFDLPLILSAGLLSFAHGANDVANAVGPLAAIVSVATPGLGGVQTEVGIPFWVLLIGSTGIAAGLALFGPRLIQTVGKKITRMDMVRAYCVALAAGTTVLIASAFGLPVSSTHIAIGGIFGVGFLREFLINRDIKRSTVIGSKEPKPANWPGKLNKTPEQALKRARKREKRRLVRRRHMYGIAAAWVITVPAAGLLAGGIYLCFRLVFE</sequence>
<dbReference type="GO" id="GO:0035435">
    <property type="term" value="P:phosphate ion transmembrane transport"/>
    <property type="evidence" value="ECO:0007669"/>
    <property type="project" value="TreeGrafter"/>
</dbReference>
<dbReference type="InterPro" id="IPR001204">
    <property type="entry name" value="Phos_transporter"/>
</dbReference>
<feature type="transmembrane region" description="Helical" evidence="6">
    <location>
        <begin position="234"/>
        <end position="256"/>
    </location>
</feature>
<feature type="transmembrane region" description="Helical" evidence="6">
    <location>
        <begin position="277"/>
        <end position="296"/>
    </location>
</feature>
<feature type="transmembrane region" description="Helical" evidence="6">
    <location>
        <begin position="37"/>
        <end position="58"/>
    </location>
</feature>
<feature type="transmembrane region" description="Helical" evidence="6">
    <location>
        <begin position="365"/>
        <end position="384"/>
    </location>
</feature>
<evidence type="ECO:0000256" key="3">
    <source>
        <dbReference type="ARBA" id="ARBA00022692"/>
    </source>
</evidence>
<dbReference type="Pfam" id="PF01384">
    <property type="entry name" value="PHO4"/>
    <property type="match status" value="1"/>
</dbReference>
<keyword evidence="6" id="KW-0592">Phosphate transport</keyword>
<keyword evidence="3 6" id="KW-0812">Transmembrane</keyword>
<feature type="transmembrane region" description="Helical" evidence="6">
    <location>
        <begin position="145"/>
        <end position="163"/>
    </location>
</feature>
<keyword evidence="2 6" id="KW-0813">Transport</keyword>